<evidence type="ECO:0000313" key="8">
    <source>
        <dbReference type="Proteomes" id="UP001497453"/>
    </source>
</evidence>
<evidence type="ECO:0000313" key="7">
    <source>
        <dbReference type="EMBL" id="CAL1712273.1"/>
    </source>
</evidence>
<dbReference type="Gene3D" id="3.30.40.10">
    <property type="entry name" value="Zinc/RING finger domain, C3HC4 (zinc finger)"/>
    <property type="match status" value="1"/>
</dbReference>
<evidence type="ECO:0000259" key="6">
    <source>
        <dbReference type="PROSITE" id="PS50089"/>
    </source>
</evidence>
<sequence>MADGNVSNRTALRTGLMQALAATRSNGPRRNRNTRAGDGAESDDSLPSLQTVSDSSEEEYSDYDGATEDDDLEDDLPALARESDAQPRRTIHPNIEDEGSESEEEVDENDGPGASQSRSAFDFRESVLRALNMQSGDVTPDSNFALRNMLGALRPPRFALDEIFRPPHTHSEADPLRAEIIMASLEVIPDTLIQRYEKLRGGHADEFDGCAICRDNFLSVDELEAKQQAANAAIFSELPLDRFRMPSIVAFPCPGMHLFHDHCISPWLSRKTTCPSCRFDLDPDSLTLSCIQSKYPNKKWEPPKSKTFLTWLRNEENKQNGIQSEGPALELPALPRYVSEDGLDATLDSALEEQGDDDDNAWETENEDDEDEGLMDAATHLLFPHLVRDPFGVDHTHGHIHPLAGTGHAPQRGGRPNPVDLLHTLLGIHPHPEEEEESEDDDEPPPPLIPAAPPAEPSFTTHMSNQPPRPPHASASSDDAQESSLPIRNPSPAPAVAVPHIRHQANADDDDNDDLPPLTANDDMPRWQPPVSSPPSRRGLEPVPADIDLEFYRRLGSMSALGDILNVFGAGLGQAQAAPTHVNEDESDDDLPPLE</sequence>
<feature type="compositionally biased region" description="Polar residues" evidence="5">
    <location>
        <begin position="1"/>
        <end position="11"/>
    </location>
</feature>
<feature type="compositionally biased region" description="Acidic residues" evidence="5">
    <location>
        <begin position="96"/>
        <end position="110"/>
    </location>
</feature>
<dbReference type="EMBL" id="OZ037950">
    <property type="protein sequence ID" value="CAL1712273.1"/>
    <property type="molecule type" value="Genomic_DNA"/>
</dbReference>
<evidence type="ECO:0000256" key="5">
    <source>
        <dbReference type="SAM" id="MobiDB-lite"/>
    </source>
</evidence>
<dbReference type="Pfam" id="PF13639">
    <property type="entry name" value="zf-RING_2"/>
    <property type="match status" value="1"/>
</dbReference>
<gene>
    <name evidence="7" type="ORF">GFSPODELE1_LOCUS8747</name>
</gene>
<dbReference type="Proteomes" id="UP001497453">
    <property type="component" value="Chromosome 7"/>
</dbReference>
<feature type="compositionally biased region" description="Acidic residues" evidence="5">
    <location>
        <begin position="585"/>
        <end position="595"/>
    </location>
</feature>
<protein>
    <recommendedName>
        <fullName evidence="6">RING-type domain-containing protein</fullName>
    </recommendedName>
</protein>
<accession>A0ABP1DZ38</accession>
<keyword evidence="1" id="KW-0479">Metal-binding</keyword>
<evidence type="ECO:0000256" key="1">
    <source>
        <dbReference type="ARBA" id="ARBA00022723"/>
    </source>
</evidence>
<feature type="region of interest" description="Disordered" evidence="5">
    <location>
        <begin position="397"/>
        <end position="542"/>
    </location>
</feature>
<feature type="domain" description="RING-type" evidence="6">
    <location>
        <begin position="210"/>
        <end position="278"/>
    </location>
</feature>
<proteinExistence type="predicted"/>
<keyword evidence="2 4" id="KW-0863">Zinc-finger</keyword>
<feature type="compositionally biased region" description="Acidic residues" evidence="5">
    <location>
        <begin position="55"/>
        <end position="76"/>
    </location>
</feature>
<feature type="compositionally biased region" description="Acidic residues" evidence="5">
    <location>
        <begin position="433"/>
        <end position="444"/>
    </location>
</feature>
<dbReference type="InterPro" id="IPR013083">
    <property type="entry name" value="Znf_RING/FYVE/PHD"/>
</dbReference>
<feature type="region of interest" description="Disordered" evidence="5">
    <location>
        <begin position="1"/>
        <end position="119"/>
    </location>
</feature>
<dbReference type="PANTHER" id="PTHR15710">
    <property type="entry name" value="E3 UBIQUITIN-PROTEIN LIGASE PRAJA"/>
    <property type="match status" value="1"/>
</dbReference>
<evidence type="ECO:0000256" key="2">
    <source>
        <dbReference type="ARBA" id="ARBA00022771"/>
    </source>
</evidence>
<evidence type="ECO:0000256" key="4">
    <source>
        <dbReference type="PROSITE-ProRule" id="PRU00175"/>
    </source>
</evidence>
<feature type="region of interest" description="Disordered" evidence="5">
    <location>
        <begin position="575"/>
        <end position="595"/>
    </location>
</feature>
<dbReference type="PROSITE" id="PS50089">
    <property type="entry name" value="ZF_RING_2"/>
    <property type="match status" value="1"/>
</dbReference>
<reference evidence="8" key="1">
    <citation type="submission" date="2024-04" db="EMBL/GenBank/DDBJ databases">
        <authorList>
            <person name="Shaw F."/>
            <person name="Minotto A."/>
        </authorList>
    </citation>
    <scope>NUCLEOTIDE SEQUENCE [LARGE SCALE GENOMIC DNA]</scope>
</reference>
<feature type="compositionally biased region" description="Pro residues" evidence="5">
    <location>
        <begin position="445"/>
        <end position="456"/>
    </location>
</feature>
<organism evidence="7 8">
    <name type="scientific">Somion occarium</name>
    <dbReference type="NCBI Taxonomy" id="3059160"/>
    <lineage>
        <taxon>Eukaryota</taxon>
        <taxon>Fungi</taxon>
        <taxon>Dikarya</taxon>
        <taxon>Basidiomycota</taxon>
        <taxon>Agaricomycotina</taxon>
        <taxon>Agaricomycetes</taxon>
        <taxon>Polyporales</taxon>
        <taxon>Cerrenaceae</taxon>
        <taxon>Somion</taxon>
    </lineage>
</organism>
<evidence type="ECO:0000256" key="3">
    <source>
        <dbReference type="ARBA" id="ARBA00022833"/>
    </source>
</evidence>
<name>A0ABP1DZ38_9APHY</name>
<dbReference type="SUPFAM" id="SSF57850">
    <property type="entry name" value="RING/U-box"/>
    <property type="match status" value="1"/>
</dbReference>
<dbReference type="InterPro" id="IPR001841">
    <property type="entry name" value="Znf_RING"/>
</dbReference>
<feature type="region of interest" description="Disordered" evidence="5">
    <location>
        <begin position="352"/>
        <end position="371"/>
    </location>
</feature>
<keyword evidence="8" id="KW-1185">Reference proteome</keyword>
<keyword evidence="3" id="KW-0862">Zinc</keyword>